<organism evidence="1 2">
    <name type="scientific">Nodularia harveyana UHCC-0300</name>
    <dbReference type="NCBI Taxonomy" id="2974287"/>
    <lineage>
        <taxon>Bacteria</taxon>
        <taxon>Bacillati</taxon>
        <taxon>Cyanobacteriota</taxon>
        <taxon>Cyanophyceae</taxon>
        <taxon>Nostocales</taxon>
        <taxon>Nodulariaceae</taxon>
        <taxon>Nodularia</taxon>
    </lineage>
</organism>
<reference evidence="1 2" key="1">
    <citation type="submission" date="2023-12" db="EMBL/GenBank/DDBJ databases">
        <title>Baltic Sea Cyanobacteria.</title>
        <authorList>
            <person name="Delbaje E."/>
            <person name="Fewer D.P."/>
            <person name="Shishido T.K."/>
        </authorList>
    </citation>
    <scope>NUCLEOTIDE SEQUENCE [LARGE SCALE GENOMIC DNA]</scope>
    <source>
        <strain evidence="1 2">UHCC-0300</strain>
    </source>
</reference>
<dbReference type="Pfam" id="PF11536">
    <property type="entry name" value="DUF3226"/>
    <property type="match status" value="1"/>
</dbReference>
<keyword evidence="2" id="KW-1185">Reference proteome</keyword>
<dbReference type="InterPro" id="IPR024508">
    <property type="entry name" value="DUF3226"/>
</dbReference>
<dbReference type="Proteomes" id="UP001302120">
    <property type="component" value="Unassembled WGS sequence"/>
</dbReference>
<gene>
    <name evidence="1" type="ORF">VB620_11470</name>
</gene>
<comment type="caution">
    <text evidence="1">The sequence shown here is derived from an EMBL/GenBank/DDBJ whole genome shotgun (WGS) entry which is preliminary data.</text>
</comment>
<sequence length="205" mass="22896">MSSKSLELSRPKLLIGEGSEEVLFFNALLKHLNITDIQVEQYGGKQALGNYLKQLFLRPGFRDIVSLGITRDADESTKSAFDSICGSLKNAKLPVPNYPKEIVGDSPKVSILILPEYQDSGMLEDVCLEAIKTDQAIQCIDDYFHCVYNTAQRQPKPKDISKARIRAWLSSQIEPDKRLGEAAKAGYLPWDSPAFDAMKQFLQAL</sequence>
<evidence type="ECO:0000313" key="2">
    <source>
        <dbReference type="Proteomes" id="UP001302120"/>
    </source>
</evidence>
<protein>
    <submittedName>
        <fullName evidence="1">DUF3226 domain-containing protein</fullName>
    </submittedName>
</protein>
<name>A0ABU5UF81_9CYAN</name>
<dbReference type="EMBL" id="JAYGHG010000016">
    <property type="protein sequence ID" value="MEA5581958.1"/>
    <property type="molecule type" value="Genomic_DNA"/>
</dbReference>
<proteinExistence type="predicted"/>
<evidence type="ECO:0000313" key="1">
    <source>
        <dbReference type="EMBL" id="MEA5581958.1"/>
    </source>
</evidence>
<accession>A0ABU5UF81</accession>
<dbReference type="SUPFAM" id="SSF160945">
    <property type="entry name" value="PH0156-like"/>
    <property type="match status" value="1"/>
</dbReference>
<dbReference type="RefSeq" id="WP_323196280.1">
    <property type="nucleotide sequence ID" value="NZ_JAYGHG010000016.1"/>
</dbReference>